<evidence type="ECO:0000313" key="3">
    <source>
        <dbReference type="EMBL" id="CAE0475088.1"/>
    </source>
</evidence>
<dbReference type="Gene3D" id="1.20.5.170">
    <property type="match status" value="1"/>
</dbReference>
<sequence>MVAAALSPIIPNETPSVVLSSDAGSGARKRRRQILQTLRRKAVDETTDNTSSIHTPEAGTEAGPSPSPSKKQCVSMDLSALPATSALTLPESLIPNSVPSAVISVADCSDSSVASLTTEAPVAHPKMTNATPSSVTSISGTVVSTTTTVTESKTKRPQMRYEPDVPMTKEEAAIWRREQRRKRNRESAAASRQRQRDRITELEEEVEGWKTKVDVAMQRLAQLEQLHRMKATSVSPDIVSSNCSTSTDLAASNAISPCPSPELSSFPNPTETEFPDLSTSMKKEEVLNLHLKEKIFRPAKS</sequence>
<reference evidence="3" key="1">
    <citation type="submission" date="2021-01" db="EMBL/GenBank/DDBJ databases">
        <authorList>
            <person name="Corre E."/>
            <person name="Pelletier E."/>
            <person name="Niang G."/>
            <person name="Scheremetjew M."/>
            <person name="Finn R."/>
            <person name="Kale V."/>
            <person name="Holt S."/>
            <person name="Cochrane G."/>
            <person name="Meng A."/>
            <person name="Brown T."/>
            <person name="Cohen L."/>
        </authorList>
    </citation>
    <scope>NUCLEOTIDE SEQUENCE</scope>
    <source>
        <strain evidence="3">MM31A-1</strain>
    </source>
</reference>
<accession>A0A7S3VEB9</accession>
<evidence type="ECO:0000259" key="2">
    <source>
        <dbReference type="PROSITE" id="PS50217"/>
    </source>
</evidence>
<dbReference type="PROSITE" id="PS50217">
    <property type="entry name" value="BZIP"/>
    <property type="match status" value="1"/>
</dbReference>
<dbReference type="CDD" id="cd14686">
    <property type="entry name" value="bZIP"/>
    <property type="match status" value="1"/>
</dbReference>
<dbReference type="SMART" id="SM00338">
    <property type="entry name" value="BRLZ"/>
    <property type="match status" value="1"/>
</dbReference>
<dbReference type="EMBL" id="HBIO01025978">
    <property type="protein sequence ID" value="CAE0475088.1"/>
    <property type="molecule type" value="Transcribed_RNA"/>
</dbReference>
<dbReference type="InterPro" id="IPR004827">
    <property type="entry name" value="bZIP"/>
</dbReference>
<dbReference type="SUPFAM" id="SSF57959">
    <property type="entry name" value="Leucine zipper domain"/>
    <property type="match status" value="1"/>
</dbReference>
<feature type="region of interest" description="Disordered" evidence="1">
    <location>
        <begin position="38"/>
        <end position="73"/>
    </location>
</feature>
<feature type="compositionally biased region" description="Polar residues" evidence="1">
    <location>
        <begin position="262"/>
        <end position="271"/>
    </location>
</feature>
<dbReference type="AlphaFoldDB" id="A0A7S3VEB9"/>
<dbReference type="Pfam" id="PF00170">
    <property type="entry name" value="bZIP_1"/>
    <property type="match status" value="1"/>
</dbReference>
<feature type="compositionally biased region" description="Polar residues" evidence="1">
    <location>
        <begin position="13"/>
        <end position="23"/>
    </location>
</feature>
<proteinExistence type="predicted"/>
<dbReference type="InterPro" id="IPR046347">
    <property type="entry name" value="bZIP_sf"/>
</dbReference>
<name>A0A7S3VEB9_9STRA</name>
<feature type="region of interest" description="Disordered" evidence="1">
    <location>
        <begin position="176"/>
        <end position="198"/>
    </location>
</feature>
<gene>
    <name evidence="3" type="ORF">CDEB00056_LOCUS19941</name>
</gene>
<evidence type="ECO:0000256" key="1">
    <source>
        <dbReference type="SAM" id="MobiDB-lite"/>
    </source>
</evidence>
<feature type="domain" description="BZIP" evidence="2">
    <location>
        <begin position="176"/>
        <end position="225"/>
    </location>
</feature>
<dbReference type="GO" id="GO:0003700">
    <property type="term" value="F:DNA-binding transcription factor activity"/>
    <property type="evidence" value="ECO:0007669"/>
    <property type="project" value="InterPro"/>
</dbReference>
<protein>
    <recommendedName>
        <fullName evidence="2">BZIP domain-containing protein</fullName>
    </recommendedName>
</protein>
<organism evidence="3">
    <name type="scientific">Chaetoceros debilis</name>
    <dbReference type="NCBI Taxonomy" id="122233"/>
    <lineage>
        <taxon>Eukaryota</taxon>
        <taxon>Sar</taxon>
        <taxon>Stramenopiles</taxon>
        <taxon>Ochrophyta</taxon>
        <taxon>Bacillariophyta</taxon>
        <taxon>Coscinodiscophyceae</taxon>
        <taxon>Chaetocerotophycidae</taxon>
        <taxon>Chaetocerotales</taxon>
        <taxon>Chaetocerotaceae</taxon>
        <taxon>Chaetoceros</taxon>
    </lineage>
</organism>
<feature type="region of interest" description="Disordered" evidence="1">
    <location>
        <begin position="252"/>
        <end position="279"/>
    </location>
</feature>
<feature type="region of interest" description="Disordered" evidence="1">
    <location>
        <begin position="13"/>
        <end position="32"/>
    </location>
</feature>
<dbReference type="PROSITE" id="PS00036">
    <property type="entry name" value="BZIP_BASIC"/>
    <property type="match status" value="1"/>
</dbReference>